<dbReference type="InterPro" id="IPR004827">
    <property type="entry name" value="bZIP"/>
</dbReference>
<dbReference type="OrthoDB" id="36528at10239"/>
<reference evidence="1" key="1">
    <citation type="journal article" date="1997" name="J. Virol.">
        <title>Primary structure of the alcelaphine herpesvirus 1 genome.</title>
        <authorList>
            <person name="Ensser A."/>
            <person name="Pflanz R."/>
            <person name="Fleckenstein B."/>
        </authorList>
    </citation>
    <scope>NUCLEOTIDE SEQUENCE</scope>
</reference>
<name>Q77ZF9_9GAMA</name>
<dbReference type="EMBL" id="AF005369">
    <property type="protein sequence ID" value="AAC58051.1"/>
    <property type="molecule type" value="mRNA"/>
</dbReference>
<dbReference type="PROSITE" id="PS50217">
    <property type="entry name" value="BZIP"/>
    <property type="match status" value="1"/>
</dbReference>
<dbReference type="SMR" id="Q77ZF9"/>
<evidence type="ECO:0000313" key="1">
    <source>
        <dbReference type="EMBL" id="AAC58051.1"/>
    </source>
</evidence>
<dbReference type="PIR" id="T03101">
    <property type="entry name" value="T03101"/>
</dbReference>
<dbReference type="KEGG" id="vg:911789"/>
<accession>Q77ZF9</accession>
<dbReference type="Pfam" id="PF07716">
    <property type="entry name" value="bZIP_2"/>
    <property type="match status" value="1"/>
</dbReference>
<sequence>MSQNSNSENPSPRKKRYVKMCDLTEEQKERRRSINRRASKNFLKRRRIFEEQQEKGLINLKYENSRLRCQVEKRKDEIRILREWLNYHKCTTLQNYNTGPPEPRVKVENSLEMQCATAFLNLDQQYTTNNLNIPETVSGNNTTNGFAAATATLHTNCYEKTLANNTNNFEAKLNCEVLPSFTSALDDLLSIDWNNLYNL</sequence>
<proteinExistence type="evidence at transcript level"/>
<dbReference type="RefSeq" id="NP_065505.1">
    <property type="nucleotide sequence ID" value="NC_002531.1"/>
</dbReference>
<protein>
    <submittedName>
        <fullName evidence="1">A2</fullName>
    </submittedName>
</protein>
<dbReference type="CDD" id="cd14686">
    <property type="entry name" value="bZIP"/>
    <property type="match status" value="1"/>
</dbReference>
<dbReference type="GeneID" id="911789"/>
<dbReference type="GO" id="GO:0003700">
    <property type="term" value="F:DNA-binding transcription factor activity"/>
    <property type="evidence" value="ECO:0007669"/>
    <property type="project" value="InterPro"/>
</dbReference>
<organism evidence="1">
    <name type="scientific">Alcelaphine gammaherpesvirus 1</name>
    <name type="common">wildebeest herpesvirus</name>
    <dbReference type="NCBI Taxonomy" id="35252"/>
    <lineage>
        <taxon>Viruses</taxon>
        <taxon>Duplodnaviria</taxon>
        <taxon>Heunggongvirae</taxon>
        <taxon>Peploviricota</taxon>
        <taxon>Herviviricetes</taxon>
        <taxon>Herpesvirales</taxon>
        <taxon>Orthoherpesviridae</taxon>
        <taxon>Gammaherpesvirinae</taxon>
        <taxon>Macavirus</taxon>
        <taxon>Macavirus alcelaphinegamma1</taxon>
    </lineage>
</organism>